<keyword evidence="2" id="KW-0342">GTP-binding</keyword>
<dbReference type="PRINTS" id="PR00449">
    <property type="entry name" value="RASTRNSFRMNG"/>
</dbReference>
<dbReference type="SUPFAM" id="SSF52540">
    <property type="entry name" value="P-loop containing nucleoside triphosphate hydrolases"/>
    <property type="match status" value="1"/>
</dbReference>
<evidence type="ECO:0000256" key="1">
    <source>
        <dbReference type="ARBA" id="ARBA00022741"/>
    </source>
</evidence>
<evidence type="ECO:0000313" key="5">
    <source>
        <dbReference type="WBParaSite" id="Hba_07814"/>
    </source>
</evidence>
<feature type="compositionally biased region" description="Basic residues" evidence="3">
    <location>
        <begin position="207"/>
        <end position="217"/>
    </location>
</feature>
<dbReference type="SMART" id="SM00173">
    <property type="entry name" value="RAS"/>
    <property type="match status" value="1"/>
</dbReference>
<dbReference type="InterPro" id="IPR020849">
    <property type="entry name" value="Small_GTPase_Ras-type"/>
</dbReference>
<dbReference type="WBParaSite" id="Hba_07814">
    <property type="protein sequence ID" value="Hba_07814"/>
    <property type="gene ID" value="Hba_07814"/>
</dbReference>
<dbReference type="PANTHER" id="PTHR24070">
    <property type="entry name" value="RAS, DI-RAS, AND RHEB FAMILY MEMBERS OF SMALL GTPASE SUPERFAMILY"/>
    <property type="match status" value="1"/>
</dbReference>
<feature type="region of interest" description="Disordered" evidence="3">
    <location>
        <begin position="192"/>
        <end position="217"/>
    </location>
</feature>
<sequence>MRETSKDSTITADENTAKWSVQSHQGREGVAYRAFSPRESVGPSHGRQDSSYSIASCCRGRWRCGKVCTNYPVHTVLDTAGQEEFSTMREQYLRTGNGFLIVFAVTDRNSFEEVRKLHTMICRVKDRDDFPIILVGNKADLENERHVSQQEATDLARSLGVDYVECSAKFRTNVDQAFHDVVRLVRKYQHDEKSPAADDRRIESPAKGKKKKNCRIQ</sequence>
<name>A0A1I7WRK5_HETBA</name>
<organism evidence="4 5">
    <name type="scientific">Heterorhabditis bacteriophora</name>
    <name type="common">Entomopathogenic nematode worm</name>
    <dbReference type="NCBI Taxonomy" id="37862"/>
    <lineage>
        <taxon>Eukaryota</taxon>
        <taxon>Metazoa</taxon>
        <taxon>Ecdysozoa</taxon>
        <taxon>Nematoda</taxon>
        <taxon>Chromadorea</taxon>
        <taxon>Rhabditida</taxon>
        <taxon>Rhabditina</taxon>
        <taxon>Rhabditomorpha</taxon>
        <taxon>Strongyloidea</taxon>
        <taxon>Heterorhabditidae</taxon>
        <taxon>Heterorhabditis</taxon>
    </lineage>
</organism>
<dbReference type="InterPro" id="IPR027417">
    <property type="entry name" value="P-loop_NTPase"/>
</dbReference>
<protein>
    <submittedName>
        <fullName evidence="5">Small monomeric GTPase</fullName>
    </submittedName>
</protein>
<dbReference type="Pfam" id="PF00071">
    <property type="entry name" value="Ras"/>
    <property type="match status" value="1"/>
</dbReference>
<dbReference type="InterPro" id="IPR005225">
    <property type="entry name" value="Small_GTP-bd"/>
</dbReference>
<dbReference type="FunFam" id="3.40.50.300:FF:001447">
    <property type="entry name" value="Ras-related protein Rab-1B"/>
    <property type="match status" value="1"/>
</dbReference>
<dbReference type="SMART" id="SM00175">
    <property type="entry name" value="RAB"/>
    <property type="match status" value="1"/>
</dbReference>
<dbReference type="AlphaFoldDB" id="A0A1I7WRK5"/>
<dbReference type="GO" id="GO:0005525">
    <property type="term" value="F:GTP binding"/>
    <property type="evidence" value="ECO:0007669"/>
    <property type="project" value="UniProtKB-KW"/>
</dbReference>
<evidence type="ECO:0000313" key="4">
    <source>
        <dbReference type="Proteomes" id="UP000095283"/>
    </source>
</evidence>
<dbReference type="SMART" id="SM00174">
    <property type="entry name" value="RHO"/>
    <property type="match status" value="1"/>
</dbReference>
<dbReference type="Proteomes" id="UP000095283">
    <property type="component" value="Unplaced"/>
</dbReference>
<feature type="compositionally biased region" description="Polar residues" evidence="3">
    <location>
        <begin position="7"/>
        <end position="20"/>
    </location>
</feature>
<reference evidence="5" key="1">
    <citation type="submission" date="2016-11" db="UniProtKB">
        <authorList>
            <consortium name="WormBaseParasite"/>
        </authorList>
    </citation>
    <scope>IDENTIFICATION</scope>
</reference>
<feature type="region of interest" description="Disordered" evidence="3">
    <location>
        <begin position="1"/>
        <end position="20"/>
    </location>
</feature>
<evidence type="ECO:0000256" key="2">
    <source>
        <dbReference type="ARBA" id="ARBA00023134"/>
    </source>
</evidence>
<accession>A0A1I7WRK5</accession>
<dbReference type="GO" id="GO:0003924">
    <property type="term" value="F:GTPase activity"/>
    <property type="evidence" value="ECO:0007669"/>
    <property type="project" value="InterPro"/>
</dbReference>
<proteinExistence type="predicted"/>
<dbReference type="PROSITE" id="PS51421">
    <property type="entry name" value="RAS"/>
    <property type="match status" value="1"/>
</dbReference>
<dbReference type="GO" id="GO:0016020">
    <property type="term" value="C:membrane"/>
    <property type="evidence" value="ECO:0007669"/>
    <property type="project" value="InterPro"/>
</dbReference>
<dbReference type="GO" id="GO:0007165">
    <property type="term" value="P:signal transduction"/>
    <property type="evidence" value="ECO:0007669"/>
    <property type="project" value="InterPro"/>
</dbReference>
<evidence type="ECO:0000256" key="3">
    <source>
        <dbReference type="SAM" id="MobiDB-lite"/>
    </source>
</evidence>
<dbReference type="NCBIfam" id="TIGR00231">
    <property type="entry name" value="small_GTP"/>
    <property type="match status" value="1"/>
</dbReference>
<dbReference type="PROSITE" id="PS51419">
    <property type="entry name" value="RAB"/>
    <property type="match status" value="1"/>
</dbReference>
<dbReference type="Gene3D" id="3.40.50.300">
    <property type="entry name" value="P-loop containing nucleotide triphosphate hydrolases"/>
    <property type="match status" value="1"/>
</dbReference>
<feature type="compositionally biased region" description="Basic and acidic residues" evidence="3">
    <location>
        <begin position="192"/>
        <end position="206"/>
    </location>
</feature>
<keyword evidence="1" id="KW-0547">Nucleotide-binding</keyword>
<dbReference type="InterPro" id="IPR001806">
    <property type="entry name" value="Small_GTPase"/>
</dbReference>
<keyword evidence="4" id="KW-1185">Reference proteome</keyword>